<reference evidence="10 11" key="1">
    <citation type="journal article" date="2012" name="J. Bacteriol.">
        <title>Draft Genome Sequence of the Soil Bacterium Burkholderia terrae Strain BS001, Which Interacts with Fungal Surface Structures.</title>
        <authorList>
            <person name="Nazir R."/>
            <person name="Hansen M.A."/>
            <person name="Sorensen S."/>
            <person name="van Elsas J.D."/>
        </authorList>
    </citation>
    <scope>NUCLEOTIDE SEQUENCE [LARGE SCALE GENOMIC DNA]</scope>
    <source>
        <strain evidence="10 11">BS001</strain>
    </source>
</reference>
<dbReference type="Pfam" id="PF12849">
    <property type="entry name" value="PBP_like_2"/>
    <property type="match status" value="1"/>
</dbReference>
<evidence type="ECO:0000256" key="3">
    <source>
        <dbReference type="ARBA" id="ARBA00011529"/>
    </source>
</evidence>
<dbReference type="PANTHER" id="PTHR42996:SF1">
    <property type="entry name" value="PHOSPHATE-BINDING PROTEIN PSTS"/>
    <property type="match status" value="1"/>
</dbReference>
<dbReference type="Gene3D" id="3.40.190.10">
    <property type="entry name" value="Periplasmic binding protein-like II"/>
    <property type="match status" value="2"/>
</dbReference>
<evidence type="ECO:0000313" key="10">
    <source>
        <dbReference type="EMBL" id="EIM96134.1"/>
    </source>
</evidence>
<evidence type="ECO:0000256" key="4">
    <source>
        <dbReference type="ARBA" id="ARBA00021889"/>
    </source>
</evidence>
<dbReference type="PIRSF" id="PIRSF002756">
    <property type="entry name" value="PstS"/>
    <property type="match status" value="1"/>
</dbReference>
<organism evidence="10 11">
    <name type="scientific">Paraburkholderia hospita</name>
    <dbReference type="NCBI Taxonomy" id="169430"/>
    <lineage>
        <taxon>Bacteria</taxon>
        <taxon>Pseudomonadati</taxon>
        <taxon>Pseudomonadota</taxon>
        <taxon>Betaproteobacteria</taxon>
        <taxon>Burkholderiales</taxon>
        <taxon>Burkholderiaceae</taxon>
        <taxon>Paraburkholderia</taxon>
    </lineage>
</organism>
<comment type="similarity">
    <text evidence="2 7">Belongs to the PstS family.</text>
</comment>
<sequence>MHGNAICRHQSFTVDSERLDRPSPDNPNTNDREAIVRTIPTWIALLATFVTINAHAADITGAGSTFAAPIYTAWADGYKKSGGGSVHYRGVGSTEGVKQILAKQVDFAGSDAPLTESELSRSGLVQFPTVIGGVVPVVNIPGIKPGELTLSGQVLGDIYLGKITNWNDPAIVALNPKATLPDLAIAVIRRVDGSGTTLIWTHYLSQVSPEWKAKVGEGTSVRWPRGIGGKGNEGIATYVRYLPGSIGYVAWDFTKQNHIAYTAMKNASGAAVQPGPEAFNAAALGADWSTSLVSILTNEPGKDAWPVMGATFVLIPVTQDKPDHTKEALNFFEWAFANGHRTAQELDYIPLPAPVIEEIRTQLHTRVKDALGKPVAAQ</sequence>
<dbReference type="InterPro" id="IPR024370">
    <property type="entry name" value="PBP_domain"/>
</dbReference>
<dbReference type="SUPFAM" id="SSF53850">
    <property type="entry name" value="Periplasmic binding protein-like II"/>
    <property type="match status" value="1"/>
</dbReference>
<dbReference type="InterPro" id="IPR005673">
    <property type="entry name" value="ABC_phos-bd_PstS"/>
</dbReference>
<feature type="region of interest" description="Disordered" evidence="8">
    <location>
        <begin position="13"/>
        <end position="32"/>
    </location>
</feature>
<protein>
    <recommendedName>
        <fullName evidence="4 7">Phosphate-binding protein PstS</fullName>
    </recommendedName>
</protein>
<evidence type="ECO:0000313" key="11">
    <source>
        <dbReference type="Proteomes" id="UP000004980"/>
    </source>
</evidence>
<evidence type="ECO:0000256" key="6">
    <source>
        <dbReference type="ARBA" id="ARBA00022592"/>
    </source>
</evidence>
<evidence type="ECO:0000256" key="8">
    <source>
        <dbReference type="SAM" id="MobiDB-lite"/>
    </source>
</evidence>
<comment type="caution">
    <text evidence="10">The sequence shown here is derived from an EMBL/GenBank/DDBJ whole genome shotgun (WGS) entry which is preliminary data.</text>
</comment>
<dbReference type="PANTHER" id="PTHR42996">
    <property type="entry name" value="PHOSPHATE-BINDING PROTEIN PSTS"/>
    <property type="match status" value="1"/>
</dbReference>
<dbReference type="EMBL" id="AKAU01000211">
    <property type="protein sequence ID" value="EIM96134.1"/>
    <property type="molecule type" value="Genomic_DNA"/>
</dbReference>
<dbReference type="NCBIfam" id="NF008171">
    <property type="entry name" value="PRK10918.1"/>
    <property type="match status" value="1"/>
</dbReference>
<dbReference type="Proteomes" id="UP000004980">
    <property type="component" value="Unassembled WGS sequence"/>
</dbReference>
<comment type="function">
    <text evidence="1 7">Part of the ABC transporter complex PstSACB involved in phosphate import.</text>
</comment>
<evidence type="ECO:0000256" key="5">
    <source>
        <dbReference type="ARBA" id="ARBA00022448"/>
    </source>
</evidence>
<evidence type="ECO:0000256" key="1">
    <source>
        <dbReference type="ARBA" id="ARBA00002841"/>
    </source>
</evidence>
<dbReference type="NCBIfam" id="TIGR00975">
    <property type="entry name" value="3a0107s03"/>
    <property type="match status" value="1"/>
</dbReference>
<proteinExistence type="inferred from homology"/>
<keyword evidence="5 7" id="KW-0813">Transport</keyword>
<keyword evidence="11" id="KW-1185">Reference proteome</keyword>
<dbReference type="CDD" id="cd13565">
    <property type="entry name" value="PBP2_PstS"/>
    <property type="match status" value="1"/>
</dbReference>
<feature type="domain" description="PBP" evidence="9">
    <location>
        <begin position="56"/>
        <end position="336"/>
    </location>
</feature>
<dbReference type="InterPro" id="IPR050962">
    <property type="entry name" value="Phosphate-bind_PstS"/>
</dbReference>
<accession>A0ABP2PEA0</accession>
<name>A0ABP2PEA0_9BURK</name>
<comment type="subunit">
    <text evidence="3 7">The complex is composed of two ATP-binding proteins (PstB), two transmembrane proteins (PstC and PstA) and a solute-binding protein (PstS).</text>
</comment>
<evidence type="ECO:0000256" key="2">
    <source>
        <dbReference type="ARBA" id="ARBA00008725"/>
    </source>
</evidence>
<evidence type="ECO:0000256" key="7">
    <source>
        <dbReference type="PIRNR" id="PIRNR002756"/>
    </source>
</evidence>
<gene>
    <name evidence="10" type="ORF">WQE_36050</name>
</gene>
<evidence type="ECO:0000259" key="9">
    <source>
        <dbReference type="Pfam" id="PF12849"/>
    </source>
</evidence>
<keyword evidence="6 7" id="KW-0592">Phosphate transport</keyword>